<accession>D8TJ03</accession>
<keyword evidence="2" id="KW-1185">Reference proteome</keyword>
<reference evidence="1 2" key="1">
    <citation type="journal article" date="2010" name="Science">
        <title>Genomic analysis of organismal complexity in the multicellular green alga Volvox carteri.</title>
        <authorList>
            <person name="Prochnik S.E."/>
            <person name="Umen J."/>
            <person name="Nedelcu A.M."/>
            <person name="Hallmann A."/>
            <person name="Miller S.M."/>
            <person name="Nishii I."/>
            <person name="Ferris P."/>
            <person name="Kuo A."/>
            <person name="Mitros T."/>
            <person name="Fritz-Laylin L.K."/>
            <person name="Hellsten U."/>
            <person name="Chapman J."/>
            <person name="Simakov O."/>
            <person name="Rensing S.A."/>
            <person name="Terry A."/>
            <person name="Pangilinan J."/>
            <person name="Kapitonov V."/>
            <person name="Jurka J."/>
            <person name="Salamov A."/>
            <person name="Shapiro H."/>
            <person name="Schmutz J."/>
            <person name="Grimwood J."/>
            <person name="Lindquist E."/>
            <person name="Lucas S."/>
            <person name="Grigoriev I.V."/>
            <person name="Schmitt R."/>
            <person name="Kirk D."/>
            <person name="Rokhsar D.S."/>
        </authorList>
    </citation>
    <scope>NUCLEOTIDE SEQUENCE [LARGE SCALE GENOMIC DNA]</scope>
    <source>
        <strain evidence="2">f. Nagariensis / Eve</strain>
    </source>
</reference>
<dbReference type="AlphaFoldDB" id="D8TJ03"/>
<proteinExistence type="predicted"/>
<name>D8TJ03_VOLCA</name>
<dbReference type="Proteomes" id="UP000001058">
    <property type="component" value="Unassembled WGS sequence"/>
</dbReference>
<organism evidence="2">
    <name type="scientific">Volvox carteri f. nagariensis</name>
    <dbReference type="NCBI Taxonomy" id="3068"/>
    <lineage>
        <taxon>Eukaryota</taxon>
        <taxon>Viridiplantae</taxon>
        <taxon>Chlorophyta</taxon>
        <taxon>core chlorophytes</taxon>
        <taxon>Chlorophyceae</taxon>
        <taxon>CS clade</taxon>
        <taxon>Chlamydomonadales</taxon>
        <taxon>Volvocaceae</taxon>
        <taxon>Volvox</taxon>
    </lineage>
</organism>
<dbReference type="EMBL" id="GL378324">
    <property type="protein sequence ID" value="EFJ52289.1"/>
    <property type="molecule type" value="Genomic_DNA"/>
</dbReference>
<dbReference type="eggNOG" id="ENOG502SW1Q">
    <property type="taxonomic scope" value="Eukaryota"/>
</dbReference>
<gene>
    <name evidence="1" type="ORF">VOLCADRAFT_86562</name>
</gene>
<protein>
    <submittedName>
        <fullName evidence="1">Uncharacterized protein</fullName>
    </submittedName>
</protein>
<dbReference type="GeneID" id="9617599"/>
<dbReference type="OrthoDB" id="567830at2759"/>
<evidence type="ECO:0000313" key="1">
    <source>
        <dbReference type="EMBL" id="EFJ52289.1"/>
    </source>
</evidence>
<sequence length="142" mass="15357">MPSWKVVASVGGELISVYDGTTRYTVGRWTLGKCGANGWPPLSSCYYAYKAVDKALTAKFPKASKHLTAPKVLIQAVACGKAYYNPELSMWALSSVRPARILPDIVPKRCDANSFGVPTDAGSLECARLVAQHNTKAQPWVP</sequence>
<dbReference type="RefSeq" id="XP_002946362.1">
    <property type="nucleotide sequence ID" value="XM_002946316.1"/>
</dbReference>
<evidence type="ECO:0000313" key="2">
    <source>
        <dbReference type="Proteomes" id="UP000001058"/>
    </source>
</evidence>
<dbReference type="InParanoid" id="D8TJ03"/>
<dbReference type="KEGG" id="vcn:VOLCADRAFT_86562"/>